<feature type="transmembrane region" description="Helical" evidence="8">
    <location>
        <begin position="345"/>
        <end position="368"/>
    </location>
</feature>
<evidence type="ECO:0000256" key="5">
    <source>
        <dbReference type="ARBA" id="ARBA00022692"/>
    </source>
</evidence>
<evidence type="ECO:0000313" key="10">
    <source>
        <dbReference type="EMBL" id="MFD3000176.1"/>
    </source>
</evidence>
<dbReference type="Proteomes" id="UP001597641">
    <property type="component" value="Unassembled WGS sequence"/>
</dbReference>
<keyword evidence="4" id="KW-1003">Cell membrane</keyword>
<dbReference type="NCBIfam" id="TIGR01272">
    <property type="entry name" value="gluP"/>
    <property type="match status" value="1"/>
</dbReference>
<dbReference type="PANTHER" id="PTHR43702:SF12">
    <property type="entry name" value="N-ACETYL GLUCOSAMINE TRANSPORTER NAGP"/>
    <property type="match status" value="1"/>
</dbReference>
<dbReference type="RefSeq" id="WP_377482905.1">
    <property type="nucleotide sequence ID" value="NZ_JBHUOX010000004.1"/>
</dbReference>
<dbReference type="PANTHER" id="PTHR43702">
    <property type="entry name" value="L-FUCOSE-PROTON SYMPORTER"/>
    <property type="match status" value="1"/>
</dbReference>
<name>A0ABW6BSC8_9BACT</name>
<reference evidence="11" key="1">
    <citation type="journal article" date="2019" name="Int. J. Syst. Evol. Microbiol.">
        <title>The Global Catalogue of Microorganisms (GCM) 10K type strain sequencing project: providing services to taxonomists for standard genome sequencing and annotation.</title>
        <authorList>
            <consortium name="The Broad Institute Genomics Platform"/>
            <consortium name="The Broad Institute Genome Sequencing Center for Infectious Disease"/>
            <person name="Wu L."/>
            <person name="Ma J."/>
        </authorList>
    </citation>
    <scope>NUCLEOTIDE SEQUENCE [LARGE SCALE GENOMIC DNA]</scope>
    <source>
        <strain evidence="11">KCTC 23984</strain>
    </source>
</reference>
<dbReference type="Gene3D" id="1.20.1250.20">
    <property type="entry name" value="MFS general substrate transporter like domains"/>
    <property type="match status" value="2"/>
</dbReference>
<feature type="domain" description="Major facilitator superfamily (MFS) profile" evidence="9">
    <location>
        <begin position="24"/>
        <end position="430"/>
    </location>
</feature>
<feature type="transmembrane region" description="Helical" evidence="8">
    <location>
        <begin position="116"/>
        <end position="140"/>
    </location>
</feature>
<feature type="transmembrane region" description="Helical" evidence="8">
    <location>
        <begin position="380"/>
        <end position="399"/>
    </location>
</feature>
<feature type="transmembrane region" description="Helical" evidence="8">
    <location>
        <begin position="152"/>
        <end position="175"/>
    </location>
</feature>
<evidence type="ECO:0000259" key="9">
    <source>
        <dbReference type="PROSITE" id="PS50850"/>
    </source>
</evidence>
<feature type="transmembrane region" description="Helical" evidence="8">
    <location>
        <begin position="205"/>
        <end position="227"/>
    </location>
</feature>
<comment type="caution">
    <text evidence="10">The sequence shown here is derived from an EMBL/GenBank/DDBJ whole genome shotgun (WGS) entry which is preliminary data.</text>
</comment>
<keyword evidence="5 8" id="KW-0812">Transmembrane</keyword>
<keyword evidence="6 8" id="KW-1133">Transmembrane helix</keyword>
<comment type="similarity">
    <text evidence="3">Belongs to the major facilitator superfamily. FHS transporter (TC 2.A.1.7) family.</text>
</comment>
<feature type="transmembrane region" description="Helical" evidence="8">
    <location>
        <begin position="93"/>
        <end position="110"/>
    </location>
</feature>
<feature type="transmembrane region" description="Helical" evidence="8">
    <location>
        <begin position="255"/>
        <end position="273"/>
    </location>
</feature>
<feature type="transmembrane region" description="Helical" evidence="8">
    <location>
        <begin position="405"/>
        <end position="423"/>
    </location>
</feature>
<evidence type="ECO:0000256" key="7">
    <source>
        <dbReference type="ARBA" id="ARBA00023136"/>
    </source>
</evidence>
<gene>
    <name evidence="10" type="ORF">ACFS7Z_07375</name>
</gene>
<evidence type="ECO:0000256" key="4">
    <source>
        <dbReference type="ARBA" id="ARBA00022475"/>
    </source>
</evidence>
<evidence type="ECO:0000256" key="6">
    <source>
        <dbReference type="ARBA" id="ARBA00022989"/>
    </source>
</evidence>
<evidence type="ECO:0000256" key="3">
    <source>
        <dbReference type="ARBA" id="ARBA00009120"/>
    </source>
</evidence>
<keyword evidence="7 8" id="KW-0472">Membrane</keyword>
<proteinExistence type="inferred from homology"/>
<comment type="subcellular location">
    <subcellularLocation>
        <location evidence="2">Cell inner membrane</location>
        <topology evidence="2">Multi-pass membrane protein</topology>
    </subcellularLocation>
</comment>
<dbReference type="CDD" id="cd17394">
    <property type="entry name" value="MFS_FucP_like"/>
    <property type="match status" value="1"/>
</dbReference>
<evidence type="ECO:0000256" key="2">
    <source>
        <dbReference type="ARBA" id="ARBA00004429"/>
    </source>
</evidence>
<keyword evidence="11" id="KW-1185">Reference proteome</keyword>
<dbReference type="SUPFAM" id="SSF103473">
    <property type="entry name" value="MFS general substrate transporter"/>
    <property type="match status" value="1"/>
</dbReference>
<evidence type="ECO:0000256" key="1">
    <source>
        <dbReference type="ARBA" id="ARBA00003321"/>
    </source>
</evidence>
<dbReference type="Pfam" id="PF07690">
    <property type="entry name" value="MFS_1"/>
    <property type="match status" value="1"/>
</dbReference>
<comment type="function">
    <text evidence="1">Intake of glucose and galactose.</text>
</comment>
<dbReference type="PROSITE" id="PS50850">
    <property type="entry name" value="MFS"/>
    <property type="match status" value="1"/>
</dbReference>
<dbReference type="InterPro" id="IPR011701">
    <property type="entry name" value="MFS"/>
</dbReference>
<dbReference type="InterPro" id="IPR020846">
    <property type="entry name" value="MFS_dom"/>
</dbReference>
<organism evidence="10 11">
    <name type="scientific">Pontibacter toksunensis</name>
    <dbReference type="NCBI Taxonomy" id="1332631"/>
    <lineage>
        <taxon>Bacteria</taxon>
        <taxon>Pseudomonadati</taxon>
        <taxon>Bacteroidota</taxon>
        <taxon>Cytophagia</taxon>
        <taxon>Cytophagales</taxon>
        <taxon>Hymenobacteraceae</taxon>
        <taxon>Pontibacter</taxon>
    </lineage>
</organism>
<feature type="transmembrane region" description="Helical" evidence="8">
    <location>
        <begin position="61"/>
        <end position="81"/>
    </location>
</feature>
<feature type="transmembrane region" description="Helical" evidence="8">
    <location>
        <begin position="321"/>
        <end position="339"/>
    </location>
</feature>
<dbReference type="InterPro" id="IPR050375">
    <property type="entry name" value="MFS_TsgA-like"/>
</dbReference>
<dbReference type="EMBL" id="JBHUOX010000004">
    <property type="protein sequence ID" value="MFD3000176.1"/>
    <property type="molecule type" value="Genomic_DNA"/>
</dbReference>
<feature type="transmembrane region" description="Helical" evidence="8">
    <location>
        <begin position="26"/>
        <end position="49"/>
    </location>
</feature>
<feature type="transmembrane region" description="Helical" evidence="8">
    <location>
        <begin position="293"/>
        <end position="316"/>
    </location>
</feature>
<dbReference type="InterPro" id="IPR036259">
    <property type="entry name" value="MFS_trans_sf"/>
</dbReference>
<protein>
    <submittedName>
        <fullName evidence="10">Sugar MFS transporter</fullName>
    </submittedName>
</protein>
<sequence length="441" mass="47154">MAQNSMLKEERAAAANQSGGSMRSMLIIGALFFIFGFVTWLNSVLIPYLKIACELNNFESYLVAFAFYVSYLVMAIPSAWVLKKTGFKKGMSLGLAVMAVGALIFVPAAMTRTYLFFLIGLFIQGTGLAVLQTAVNPYVTILGPRESAAKRISIMGICNKVAGALAPLILGAIVLENADALVNTLGSMSAAQQAVELDALATKVIMPYIIMAGILVVLAVLVSFSALPEIDTDQEDETVATANTNKTSILQFPHVLLGAFTLFLYVGVEVMAGDTVISYGAAQGVDLSTAKFFTTYTMVAMLVGYVIGIIAIPTFISQSRALQVSAVLGVLFVLVALFTDGYTSVLFISLLGLANALMWPAIWPLAIADLGRFTKIGSSLLIMGIAGGAILPLLYGWLADTISPQQAYWIMIPCYLVILYFAVYGHKIRTKQPVVSGNLPL</sequence>
<dbReference type="InterPro" id="IPR005964">
    <property type="entry name" value="Glc/Gal_transptr_bac"/>
</dbReference>
<accession>A0ABW6BSC8</accession>
<evidence type="ECO:0000313" key="11">
    <source>
        <dbReference type="Proteomes" id="UP001597641"/>
    </source>
</evidence>
<evidence type="ECO:0000256" key="8">
    <source>
        <dbReference type="SAM" id="Phobius"/>
    </source>
</evidence>